<keyword evidence="4" id="KW-1185">Reference proteome</keyword>
<dbReference type="EMBL" id="VUOA01000018">
    <property type="protein sequence ID" value="KAA2237778.1"/>
    <property type="molecule type" value="Genomic_DNA"/>
</dbReference>
<evidence type="ECO:0000313" key="4">
    <source>
        <dbReference type="Proteomes" id="UP000323142"/>
    </source>
</evidence>
<accession>A0A5B2VGM1</accession>
<dbReference type="AlphaFoldDB" id="A0A5B2VGM1"/>
<sequence>MKADVAVLGAGIVGVSVALHLQARGRSVVLFDRRGAGEETSYGNAGLIERASVTPYAFPRELSSMIRYSLNRSAEAHYHVSFLPKVAPWLAQYWWHSSPSRLALASKAMLPLIERSVVEHEALMAEAGIEPLLRKTGWIKAFRSERHFAHGVEEARKLDSYGIRFDVLDQGALLAREPHLKDVIIGGIHWLDPATVPDPGAVAKGYAELFVKRGGRFVHGDARTLSQDGGAWTLKGEDGPLEVRETVLALGPWADDVFRPLGYRIPLAVKRGYHMHYRAAGNAVLNHPVLDTDGGFVLAPMSRGIRLTTGAEFADRDAPPTPVQIERTEPAAREIFPLGARVDPEPWMGRRPCLPDMRPVIGPAARHPGLWFAFGHNHHGFTLGPVTGRLLAEMMTGERPFTDPKPYRADRF</sequence>
<keyword evidence="1" id="KW-0560">Oxidoreductase</keyword>
<reference evidence="3 4" key="1">
    <citation type="submission" date="2019-09" db="EMBL/GenBank/DDBJ databases">
        <title>Salinarimonas rosea gen. nov., sp. nov., a new member of the a-2 subgroup of the Proteobacteria.</title>
        <authorList>
            <person name="Liu J."/>
        </authorList>
    </citation>
    <scope>NUCLEOTIDE SEQUENCE [LARGE SCALE GENOMIC DNA]</scope>
    <source>
        <strain evidence="3 4">BN140002</strain>
    </source>
</reference>
<organism evidence="3 4">
    <name type="scientific">Salinarimonas soli</name>
    <dbReference type="NCBI Taxonomy" id="1638099"/>
    <lineage>
        <taxon>Bacteria</taxon>
        <taxon>Pseudomonadati</taxon>
        <taxon>Pseudomonadota</taxon>
        <taxon>Alphaproteobacteria</taxon>
        <taxon>Hyphomicrobiales</taxon>
        <taxon>Salinarimonadaceae</taxon>
        <taxon>Salinarimonas</taxon>
    </lineage>
</organism>
<dbReference type="Proteomes" id="UP000323142">
    <property type="component" value="Unassembled WGS sequence"/>
</dbReference>
<evidence type="ECO:0000313" key="3">
    <source>
        <dbReference type="EMBL" id="KAA2237778.1"/>
    </source>
</evidence>
<dbReference type="RefSeq" id="WP_149816764.1">
    <property type="nucleotide sequence ID" value="NZ_VUOA01000018.1"/>
</dbReference>
<gene>
    <name evidence="3" type="ORF">F0L46_08870</name>
</gene>
<evidence type="ECO:0000256" key="1">
    <source>
        <dbReference type="ARBA" id="ARBA00023002"/>
    </source>
</evidence>
<dbReference type="PANTHER" id="PTHR13847:SF289">
    <property type="entry name" value="GLYCINE OXIDASE"/>
    <property type="match status" value="1"/>
</dbReference>
<dbReference type="InterPro" id="IPR036188">
    <property type="entry name" value="FAD/NAD-bd_sf"/>
</dbReference>
<dbReference type="GO" id="GO:0016491">
    <property type="term" value="F:oxidoreductase activity"/>
    <property type="evidence" value="ECO:0007669"/>
    <property type="project" value="UniProtKB-KW"/>
</dbReference>
<dbReference type="GO" id="GO:0005737">
    <property type="term" value="C:cytoplasm"/>
    <property type="evidence" value="ECO:0007669"/>
    <property type="project" value="TreeGrafter"/>
</dbReference>
<name>A0A5B2VGM1_9HYPH</name>
<dbReference type="InterPro" id="IPR006076">
    <property type="entry name" value="FAD-dep_OxRdtase"/>
</dbReference>
<dbReference type="Pfam" id="PF01266">
    <property type="entry name" value="DAO"/>
    <property type="match status" value="1"/>
</dbReference>
<comment type="caution">
    <text evidence="3">The sequence shown here is derived from an EMBL/GenBank/DDBJ whole genome shotgun (WGS) entry which is preliminary data.</text>
</comment>
<protein>
    <submittedName>
        <fullName evidence="3">FAD-binding oxidoreductase</fullName>
    </submittedName>
</protein>
<evidence type="ECO:0000259" key="2">
    <source>
        <dbReference type="Pfam" id="PF01266"/>
    </source>
</evidence>
<dbReference type="OrthoDB" id="9805337at2"/>
<dbReference type="Gene3D" id="3.30.9.10">
    <property type="entry name" value="D-Amino Acid Oxidase, subunit A, domain 2"/>
    <property type="match status" value="1"/>
</dbReference>
<dbReference type="PANTHER" id="PTHR13847">
    <property type="entry name" value="SARCOSINE DEHYDROGENASE-RELATED"/>
    <property type="match status" value="1"/>
</dbReference>
<dbReference type="SUPFAM" id="SSF51905">
    <property type="entry name" value="FAD/NAD(P)-binding domain"/>
    <property type="match status" value="1"/>
</dbReference>
<dbReference type="SUPFAM" id="SSF54373">
    <property type="entry name" value="FAD-linked reductases, C-terminal domain"/>
    <property type="match status" value="1"/>
</dbReference>
<proteinExistence type="predicted"/>
<feature type="domain" description="FAD dependent oxidoreductase" evidence="2">
    <location>
        <begin position="4"/>
        <end position="394"/>
    </location>
</feature>
<dbReference type="Gene3D" id="3.50.50.60">
    <property type="entry name" value="FAD/NAD(P)-binding domain"/>
    <property type="match status" value="2"/>
</dbReference>
<reference evidence="3 4" key="2">
    <citation type="submission" date="2019-09" db="EMBL/GenBank/DDBJ databases">
        <authorList>
            <person name="Jin C."/>
        </authorList>
    </citation>
    <scope>NUCLEOTIDE SEQUENCE [LARGE SCALE GENOMIC DNA]</scope>
    <source>
        <strain evidence="3 4">BN140002</strain>
    </source>
</reference>